<dbReference type="EMBL" id="NMUH01013457">
    <property type="protein sequence ID" value="MQM22630.1"/>
    <property type="molecule type" value="Genomic_DNA"/>
</dbReference>
<dbReference type="AlphaFoldDB" id="A0A843XUD7"/>
<evidence type="ECO:0000313" key="2">
    <source>
        <dbReference type="Proteomes" id="UP000652761"/>
    </source>
</evidence>
<gene>
    <name evidence="1" type="ORF">Taro_055685</name>
</gene>
<keyword evidence="2" id="KW-1185">Reference proteome</keyword>
<sequence>MLASTRVLNVTSTGQPRQEVKAELYLEFWKEMEQDMHCEHTFNSVPSEFLNMRDWRTPDRATFHDLRLDYGIYPAVAVTGGLIKNSSTGAQHVGREARLLKSNISDVGNIPQLRMDCDICLAVAAPLRSICLLSLETPDVENVPQIEDGLRHLSRSCCSFENHSPANGMVGLFIFCCSSSTIIPQVALKEPIKTASMIGSHAGWPYVDEDNPPEVEEFHDRGKASKESWYGEVAIPSMVPNNLRSEPHFSHGSISTC</sequence>
<accession>A0A843XUD7</accession>
<dbReference type="Proteomes" id="UP000652761">
    <property type="component" value="Unassembled WGS sequence"/>
</dbReference>
<protein>
    <submittedName>
        <fullName evidence="1">Uncharacterized protein</fullName>
    </submittedName>
</protein>
<evidence type="ECO:0000313" key="1">
    <source>
        <dbReference type="EMBL" id="MQM22630.1"/>
    </source>
</evidence>
<proteinExistence type="predicted"/>
<name>A0A843XUD7_COLES</name>
<reference evidence="1" key="1">
    <citation type="submission" date="2017-07" db="EMBL/GenBank/DDBJ databases">
        <title>Taro Niue Genome Assembly and Annotation.</title>
        <authorList>
            <person name="Atibalentja N."/>
            <person name="Keating K."/>
            <person name="Fields C.J."/>
        </authorList>
    </citation>
    <scope>NUCLEOTIDE SEQUENCE</scope>
    <source>
        <strain evidence="1">Niue_2</strain>
        <tissue evidence="1">Leaf</tissue>
    </source>
</reference>
<comment type="caution">
    <text evidence="1">The sequence shown here is derived from an EMBL/GenBank/DDBJ whole genome shotgun (WGS) entry which is preliminary data.</text>
</comment>
<organism evidence="1 2">
    <name type="scientific">Colocasia esculenta</name>
    <name type="common">Wild taro</name>
    <name type="synonym">Arum esculentum</name>
    <dbReference type="NCBI Taxonomy" id="4460"/>
    <lineage>
        <taxon>Eukaryota</taxon>
        <taxon>Viridiplantae</taxon>
        <taxon>Streptophyta</taxon>
        <taxon>Embryophyta</taxon>
        <taxon>Tracheophyta</taxon>
        <taxon>Spermatophyta</taxon>
        <taxon>Magnoliopsida</taxon>
        <taxon>Liliopsida</taxon>
        <taxon>Araceae</taxon>
        <taxon>Aroideae</taxon>
        <taxon>Colocasieae</taxon>
        <taxon>Colocasia</taxon>
    </lineage>
</organism>